<accession>A0AAV3TYE4</accession>
<keyword evidence="3" id="KW-1185">Reference proteome</keyword>
<reference evidence="3" key="1">
    <citation type="journal article" date="2019" name="Int. J. Syst. Evol. Microbiol.">
        <title>The Global Catalogue of Microorganisms (GCM) 10K type strain sequencing project: providing services to taxonomists for standard genome sequencing and annotation.</title>
        <authorList>
            <consortium name="The Broad Institute Genomics Platform"/>
            <consortium name="The Broad Institute Genome Sequencing Center for Infectious Disease"/>
            <person name="Wu L."/>
            <person name="Ma J."/>
        </authorList>
    </citation>
    <scope>NUCLEOTIDE SEQUENCE [LARGE SCALE GENOMIC DNA]</scope>
    <source>
        <strain evidence="3">JCM 19134</strain>
    </source>
</reference>
<evidence type="ECO:0000313" key="3">
    <source>
        <dbReference type="Proteomes" id="UP001409585"/>
    </source>
</evidence>
<evidence type="ECO:0000313" key="2">
    <source>
        <dbReference type="EMBL" id="GAA4934537.1"/>
    </source>
</evidence>
<keyword evidence="1" id="KW-0812">Transmembrane</keyword>
<keyword evidence="1" id="KW-0472">Membrane</keyword>
<sequence length="58" mass="6008">MLALADFAAATAIAAIFISALVKFIGLTVIAERWDAEIKGVEPCGKLAVGFSLKIGTN</sequence>
<feature type="transmembrane region" description="Helical" evidence="1">
    <location>
        <begin position="12"/>
        <end position="31"/>
    </location>
</feature>
<dbReference type="EMBL" id="BAABLX010000007">
    <property type="protein sequence ID" value="GAA4934537.1"/>
    <property type="molecule type" value="Genomic_DNA"/>
</dbReference>
<organism evidence="2 3">
    <name type="scientific">Halioxenophilus aromaticivorans</name>
    <dbReference type="NCBI Taxonomy" id="1306992"/>
    <lineage>
        <taxon>Bacteria</taxon>
        <taxon>Pseudomonadati</taxon>
        <taxon>Pseudomonadota</taxon>
        <taxon>Gammaproteobacteria</taxon>
        <taxon>Alteromonadales</taxon>
        <taxon>Alteromonadaceae</taxon>
        <taxon>Halioxenophilus</taxon>
    </lineage>
</organism>
<keyword evidence="1" id="KW-1133">Transmembrane helix</keyword>
<dbReference type="Proteomes" id="UP001409585">
    <property type="component" value="Unassembled WGS sequence"/>
</dbReference>
<protein>
    <submittedName>
        <fullName evidence="2">Uncharacterized protein</fullName>
    </submittedName>
</protein>
<proteinExistence type="predicted"/>
<dbReference type="AlphaFoldDB" id="A0AAV3TYE4"/>
<evidence type="ECO:0000256" key="1">
    <source>
        <dbReference type="SAM" id="Phobius"/>
    </source>
</evidence>
<name>A0AAV3TYE4_9ALTE</name>
<gene>
    <name evidence="2" type="ORF">GCM10025791_09300</name>
</gene>
<comment type="caution">
    <text evidence="2">The sequence shown here is derived from an EMBL/GenBank/DDBJ whole genome shotgun (WGS) entry which is preliminary data.</text>
</comment>